<evidence type="ECO:0000256" key="2">
    <source>
        <dbReference type="SAM" id="MobiDB-lite"/>
    </source>
</evidence>
<evidence type="ECO:0000313" key="4">
    <source>
        <dbReference type="EMBL" id="HGS04610.1"/>
    </source>
</evidence>
<feature type="coiled-coil region" evidence="1">
    <location>
        <begin position="50"/>
        <end position="77"/>
    </location>
</feature>
<protein>
    <submittedName>
        <fullName evidence="4">Uncharacterized protein</fullName>
    </submittedName>
</protein>
<keyword evidence="3" id="KW-0472">Membrane</keyword>
<evidence type="ECO:0000256" key="1">
    <source>
        <dbReference type="SAM" id="Coils"/>
    </source>
</evidence>
<accession>A0A7V4G706</accession>
<keyword evidence="1" id="KW-0175">Coiled coil</keyword>
<dbReference type="AlphaFoldDB" id="A0A7V4G706"/>
<organism evidence="4">
    <name type="scientific">Desulfobacca acetoxidans</name>
    <dbReference type="NCBI Taxonomy" id="60893"/>
    <lineage>
        <taxon>Bacteria</taxon>
        <taxon>Pseudomonadati</taxon>
        <taxon>Thermodesulfobacteriota</taxon>
        <taxon>Desulfobaccia</taxon>
        <taxon>Desulfobaccales</taxon>
        <taxon>Desulfobaccaceae</taxon>
        <taxon>Desulfobacca</taxon>
    </lineage>
</organism>
<evidence type="ECO:0000256" key="3">
    <source>
        <dbReference type="SAM" id="Phobius"/>
    </source>
</evidence>
<proteinExistence type="predicted"/>
<comment type="caution">
    <text evidence="4">The sequence shown here is derived from an EMBL/GenBank/DDBJ whole genome shotgun (WGS) entry which is preliminary data.</text>
</comment>
<feature type="region of interest" description="Disordered" evidence="2">
    <location>
        <begin position="82"/>
        <end position="107"/>
    </location>
</feature>
<dbReference type="EMBL" id="DSXI01000144">
    <property type="protein sequence ID" value="HGS04610.1"/>
    <property type="molecule type" value="Genomic_DNA"/>
</dbReference>
<keyword evidence="3" id="KW-1133">Transmembrane helix</keyword>
<sequence>MTLPHLEYWIMAQLILEVALIFVLVMFLIKLRAMSRRLQEAEDHAVGAGGAKMAEALARLEENRQALAQRLTVLEEKLLSRGDRQASLAGPGRGAGPEPGSQGPSLRAQVEDLHLRGLSVGEIAKQLGLHPTEVKMALDLTRLSAELP</sequence>
<reference evidence="4" key="1">
    <citation type="journal article" date="2020" name="mSystems">
        <title>Genome- and Community-Level Interaction Insights into Carbon Utilization and Element Cycling Functions of Hydrothermarchaeota in Hydrothermal Sediment.</title>
        <authorList>
            <person name="Zhou Z."/>
            <person name="Liu Y."/>
            <person name="Xu W."/>
            <person name="Pan J."/>
            <person name="Luo Z.H."/>
            <person name="Li M."/>
        </authorList>
    </citation>
    <scope>NUCLEOTIDE SEQUENCE [LARGE SCALE GENOMIC DNA]</scope>
    <source>
        <strain evidence="4">SpSt-548</strain>
    </source>
</reference>
<name>A0A7V4G706_9BACT</name>
<keyword evidence="3" id="KW-0812">Transmembrane</keyword>
<gene>
    <name evidence="4" type="ORF">ENT08_02545</name>
</gene>
<feature type="transmembrane region" description="Helical" evidence="3">
    <location>
        <begin position="6"/>
        <end position="29"/>
    </location>
</feature>